<evidence type="ECO:0000313" key="2">
    <source>
        <dbReference type="Proteomes" id="UP001207468"/>
    </source>
</evidence>
<protein>
    <submittedName>
        <fullName evidence="1">TonB-dependent receptor</fullName>
    </submittedName>
</protein>
<name>A0ACC0U432_9AGAM</name>
<keyword evidence="2" id="KW-1185">Reference proteome</keyword>
<organism evidence="1 2">
    <name type="scientific">Russula earlei</name>
    <dbReference type="NCBI Taxonomy" id="71964"/>
    <lineage>
        <taxon>Eukaryota</taxon>
        <taxon>Fungi</taxon>
        <taxon>Dikarya</taxon>
        <taxon>Basidiomycota</taxon>
        <taxon>Agaricomycotina</taxon>
        <taxon>Agaricomycetes</taxon>
        <taxon>Russulales</taxon>
        <taxon>Russulaceae</taxon>
        <taxon>Russula</taxon>
    </lineage>
</organism>
<sequence length="1098" mass="119454">MQQRHNILKQVVVLGSLFACTAVLAQQKKSVSPAASANEKAMQDAVNKSKAKKTTAQRKDSLAGQGVKLDLYRNADTTGMRAVGIVRDAATGKPLAAVNISVPDFSAALTDDNGRFSIKVPNYNATLFVSGEGFQAKEVALKGNKRVEARLYEDAFNSVYDAAYLPLGPKPANQTPFAVTSMSMGNSWNRNTESVDGYLEGQVAGLNATMRSGTPNAGAYLALRGYSSLYATNQPLIVVDGMPYDINDYGTTLLSKHYTNPLAQIDPRDIKNITVVQDGGSLYGTKGANGVILITTGHAEKEATTIDAAVYGGVNFQPKELPVMQSADYRTFLTDMLKTRGWSDAQIQAQPYMSDDKTNPNYYRYHNETNWQKQVLQNSATTNAYLKVTGGDNIARYALSLGYLTNAGITQATSLTKYNMRLSADLNLSKRLTAVASFAYTYYEQKVQAQGFAAKTNPMYLALTKAPFMAKNAIADNGTVSPNLADVDTLGIGNPAAIIANALNSSKSYRFYGSIALNYKLTRLLTIKSLIGATIDETREQLFIPRAGVADDTLSNAVAYSRLGGQAKRLSVLYNDTYLDYTNTFKRIHSLNVRLGARYQTSKNEQDQALSYNSATDNFITVGTGVASLRQLTGGIGKYNWMNTYLAADYTLANKYFLSFNMAADASSRFGSDIPGALKLNTVNMAIMPSVGAGWLISSESFMRPLKFVDLLKVRATVSKTGNDDIGNYTAQQSYVSQNLLGVEGLVRGNVANPHLQWEVNTKFNEGIDMALFGERLIINADVYQNKTTKMLAYETLPIASGFDYAITNSGAMKTTGANLAVSARIINKKLLKWDVGFNIAAFKNRVTQLPSGSVTSKYGGATILTAVGGPANVFYGYKTNGVFTSDAEAAASGLMKKMADGSTVAFKGGDVRFIDVNGDKMIDDNDRQVIGNPNPDFFGGFNTKLTWKRISLEALFTFSKGNRIYNGVRAMLESESSVNNQLMSVVNRWRAPGQVTNMPKATWGDPMGNSSFSDRWIEDGSFLRLKMVTITYNLPFKEHGAFKGATLYVTGNNLVTFTKYLGFDPEFYSSESVFARGVDVGLEPQFKSIIAGVRVGF</sequence>
<dbReference type="Proteomes" id="UP001207468">
    <property type="component" value="Unassembled WGS sequence"/>
</dbReference>
<accession>A0ACC0U432</accession>
<keyword evidence="1" id="KW-0675">Receptor</keyword>
<reference evidence="1" key="1">
    <citation type="submission" date="2021-03" db="EMBL/GenBank/DDBJ databases">
        <title>Evolutionary priming and transition to the ectomycorrhizal habit in an iconic lineage of mushroom-forming fungi: is preadaptation a requirement?</title>
        <authorList>
            <consortium name="DOE Joint Genome Institute"/>
            <person name="Looney B.P."/>
            <person name="Miyauchi S."/>
            <person name="Morin E."/>
            <person name="Drula E."/>
            <person name="Courty P.E."/>
            <person name="Chicoki N."/>
            <person name="Fauchery L."/>
            <person name="Kohler A."/>
            <person name="Kuo A."/>
            <person name="LaButti K."/>
            <person name="Pangilinan J."/>
            <person name="Lipzen A."/>
            <person name="Riley R."/>
            <person name="Andreopoulos W."/>
            <person name="He G."/>
            <person name="Johnson J."/>
            <person name="Barry K.W."/>
            <person name="Grigoriev I.V."/>
            <person name="Nagy L."/>
            <person name="Hibbett D."/>
            <person name="Henrissat B."/>
            <person name="Matheny P.B."/>
            <person name="Labbe J."/>
            <person name="Martin A.F."/>
        </authorList>
    </citation>
    <scope>NUCLEOTIDE SEQUENCE</scope>
    <source>
        <strain evidence="1">BPL698</strain>
    </source>
</reference>
<comment type="caution">
    <text evidence="1">The sequence shown here is derived from an EMBL/GenBank/DDBJ whole genome shotgun (WGS) entry which is preliminary data.</text>
</comment>
<dbReference type="EMBL" id="JAGFNK010000197">
    <property type="protein sequence ID" value="KAI9459593.1"/>
    <property type="molecule type" value="Genomic_DNA"/>
</dbReference>
<gene>
    <name evidence="1" type="ORF">F5148DRAFT_1287122</name>
</gene>
<proteinExistence type="predicted"/>
<evidence type="ECO:0000313" key="1">
    <source>
        <dbReference type="EMBL" id="KAI9459593.1"/>
    </source>
</evidence>